<gene>
    <name evidence="5" type="ORF">BUALT_Bualt18G0117000</name>
</gene>
<sequence length="116" mass="12811">MDLNIRLMEKISYYIFALVALMLLSLQMPFFAVSSTSLATDQSALLALTTHITLDPYLILTRNWTNVSCVCNWIGVTCNSRHHRVVALNISGMGLVGTIPPQLGNLSFLVSPDLRS</sequence>
<dbReference type="InterPro" id="IPR053211">
    <property type="entry name" value="DNA_repair-toleration"/>
</dbReference>
<evidence type="ECO:0000256" key="2">
    <source>
        <dbReference type="ARBA" id="ARBA00022729"/>
    </source>
</evidence>
<accession>A0AAV6W600</accession>
<name>A0AAV6W600_9LAMI</name>
<evidence type="ECO:0000313" key="6">
    <source>
        <dbReference type="Proteomes" id="UP000826271"/>
    </source>
</evidence>
<dbReference type="Proteomes" id="UP000826271">
    <property type="component" value="Unassembled WGS sequence"/>
</dbReference>
<dbReference type="AlphaFoldDB" id="A0AAV6W600"/>
<reference evidence="5" key="1">
    <citation type="submission" date="2019-10" db="EMBL/GenBank/DDBJ databases">
        <authorList>
            <person name="Zhang R."/>
            <person name="Pan Y."/>
            <person name="Wang J."/>
            <person name="Ma R."/>
            <person name="Yu S."/>
        </authorList>
    </citation>
    <scope>NUCLEOTIDE SEQUENCE</scope>
    <source>
        <strain evidence="5">LA-IB0</strain>
        <tissue evidence="5">Leaf</tissue>
    </source>
</reference>
<dbReference type="InterPro" id="IPR013210">
    <property type="entry name" value="LRR_N_plant-typ"/>
</dbReference>
<protein>
    <recommendedName>
        <fullName evidence="4">Leucine-rich repeat-containing N-terminal plant-type domain-containing protein</fullName>
    </recommendedName>
</protein>
<proteinExistence type="predicted"/>
<keyword evidence="3" id="KW-0677">Repeat</keyword>
<dbReference type="EMBL" id="WHWC01000018">
    <property type="protein sequence ID" value="KAG8365553.1"/>
    <property type="molecule type" value="Genomic_DNA"/>
</dbReference>
<dbReference type="Gene3D" id="3.80.10.10">
    <property type="entry name" value="Ribonuclease Inhibitor"/>
    <property type="match status" value="1"/>
</dbReference>
<feature type="domain" description="Leucine-rich repeat-containing N-terminal plant-type" evidence="4">
    <location>
        <begin position="39"/>
        <end position="79"/>
    </location>
</feature>
<keyword evidence="1" id="KW-0433">Leucine-rich repeat</keyword>
<dbReference type="InterPro" id="IPR032675">
    <property type="entry name" value="LRR_dom_sf"/>
</dbReference>
<dbReference type="PANTHER" id="PTHR48060">
    <property type="entry name" value="DNA DAMAGE-REPAIR/TOLERATION PROTEIN DRT100"/>
    <property type="match status" value="1"/>
</dbReference>
<organism evidence="5 6">
    <name type="scientific">Buddleja alternifolia</name>
    <dbReference type="NCBI Taxonomy" id="168488"/>
    <lineage>
        <taxon>Eukaryota</taxon>
        <taxon>Viridiplantae</taxon>
        <taxon>Streptophyta</taxon>
        <taxon>Embryophyta</taxon>
        <taxon>Tracheophyta</taxon>
        <taxon>Spermatophyta</taxon>
        <taxon>Magnoliopsida</taxon>
        <taxon>eudicotyledons</taxon>
        <taxon>Gunneridae</taxon>
        <taxon>Pentapetalae</taxon>
        <taxon>asterids</taxon>
        <taxon>lamiids</taxon>
        <taxon>Lamiales</taxon>
        <taxon>Scrophulariaceae</taxon>
        <taxon>Buddlejeae</taxon>
        <taxon>Buddleja</taxon>
    </lineage>
</organism>
<keyword evidence="6" id="KW-1185">Reference proteome</keyword>
<evidence type="ECO:0000259" key="4">
    <source>
        <dbReference type="Pfam" id="PF08263"/>
    </source>
</evidence>
<dbReference type="Pfam" id="PF08263">
    <property type="entry name" value="LRRNT_2"/>
    <property type="match status" value="1"/>
</dbReference>
<evidence type="ECO:0000256" key="1">
    <source>
        <dbReference type="ARBA" id="ARBA00022614"/>
    </source>
</evidence>
<dbReference type="PANTHER" id="PTHR48060:SF21">
    <property type="entry name" value="L DOMAIN-LIKE PROTEIN"/>
    <property type="match status" value="1"/>
</dbReference>
<dbReference type="SUPFAM" id="SSF52058">
    <property type="entry name" value="L domain-like"/>
    <property type="match status" value="1"/>
</dbReference>
<evidence type="ECO:0000256" key="3">
    <source>
        <dbReference type="ARBA" id="ARBA00022737"/>
    </source>
</evidence>
<comment type="caution">
    <text evidence="5">The sequence shown here is derived from an EMBL/GenBank/DDBJ whole genome shotgun (WGS) entry which is preliminary data.</text>
</comment>
<evidence type="ECO:0000313" key="5">
    <source>
        <dbReference type="EMBL" id="KAG8365553.1"/>
    </source>
</evidence>
<keyword evidence="2" id="KW-0732">Signal</keyword>